<evidence type="ECO:0000313" key="1">
    <source>
        <dbReference type="EMBL" id="GFY49861.1"/>
    </source>
</evidence>
<reference evidence="1" key="1">
    <citation type="submission" date="2020-08" db="EMBL/GenBank/DDBJ databases">
        <title>Multicomponent nature underlies the extraordinary mechanical properties of spider dragline silk.</title>
        <authorList>
            <person name="Kono N."/>
            <person name="Nakamura H."/>
            <person name="Mori M."/>
            <person name="Yoshida Y."/>
            <person name="Ohtoshi R."/>
            <person name="Malay A.D."/>
            <person name="Moran D.A.P."/>
            <person name="Tomita M."/>
            <person name="Numata K."/>
            <person name="Arakawa K."/>
        </authorList>
    </citation>
    <scope>NUCLEOTIDE SEQUENCE</scope>
</reference>
<dbReference type="AlphaFoldDB" id="A0A8X7BYH3"/>
<dbReference type="Proteomes" id="UP000886998">
    <property type="component" value="Unassembled WGS sequence"/>
</dbReference>
<name>A0A8X7BYH3_9ARAC</name>
<evidence type="ECO:0000313" key="2">
    <source>
        <dbReference type="Proteomes" id="UP000886998"/>
    </source>
</evidence>
<keyword evidence="2" id="KW-1185">Reference proteome</keyword>
<dbReference type="EMBL" id="BMAV01007191">
    <property type="protein sequence ID" value="GFY49861.1"/>
    <property type="molecule type" value="Genomic_DNA"/>
</dbReference>
<proteinExistence type="predicted"/>
<comment type="caution">
    <text evidence="1">The sequence shown here is derived from an EMBL/GenBank/DDBJ whole genome shotgun (WGS) entry which is preliminary data.</text>
</comment>
<accession>A0A8X7BYH3</accession>
<protein>
    <submittedName>
        <fullName evidence="1">Uncharacterized protein</fullName>
    </submittedName>
</protein>
<sequence>MFAGLDADLPSVLKEEIQRFILQADSLCGKHGWVRYSKTPSGNSLNLFEESINCPHSLSFEKTPPEVKEVF</sequence>
<organism evidence="1 2">
    <name type="scientific">Trichonephila inaurata madagascariensis</name>
    <dbReference type="NCBI Taxonomy" id="2747483"/>
    <lineage>
        <taxon>Eukaryota</taxon>
        <taxon>Metazoa</taxon>
        <taxon>Ecdysozoa</taxon>
        <taxon>Arthropoda</taxon>
        <taxon>Chelicerata</taxon>
        <taxon>Arachnida</taxon>
        <taxon>Araneae</taxon>
        <taxon>Araneomorphae</taxon>
        <taxon>Entelegynae</taxon>
        <taxon>Araneoidea</taxon>
        <taxon>Nephilidae</taxon>
        <taxon>Trichonephila</taxon>
        <taxon>Trichonephila inaurata</taxon>
    </lineage>
</organism>
<gene>
    <name evidence="1" type="ORF">TNIN_274001</name>
</gene>